<feature type="domain" description="RES" evidence="1">
    <location>
        <begin position="183"/>
        <end position="332"/>
    </location>
</feature>
<dbReference type="Proteomes" id="UP000307756">
    <property type="component" value="Unassembled WGS sequence"/>
</dbReference>
<organism evidence="2 3">
    <name type="scientific">Robertmurraya kyonggiensis</name>
    <dbReference type="NCBI Taxonomy" id="1037680"/>
    <lineage>
        <taxon>Bacteria</taxon>
        <taxon>Bacillati</taxon>
        <taxon>Bacillota</taxon>
        <taxon>Bacilli</taxon>
        <taxon>Bacillales</taxon>
        <taxon>Bacillaceae</taxon>
        <taxon>Robertmurraya</taxon>
    </lineage>
</organism>
<name>A0A4V5P0I7_9BACI</name>
<keyword evidence="3" id="KW-1185">Reference proteome</keyword>
<accession>A0A4V5P0I7</accession>
<comment type="caution">
    <text evidence="2">The sequence shown here is derived from an EMBL/GenBank/DDBJ whole genome shotgun (WGS) entry which is preliminary data.</text>
</comment>
<dbReference type="EMBL" id="SWBM01000009">
    <property type="protein sequence ID" value="TKC14356.1"/>
    <property type="molecule type" value="Genomic_DNA"/>
</dbReference>
<dbReference type="RefSeq" id="WP_136833559.1">
    <property type="nucleotide sequence ID" value="NZ_SWBM01000009.1"/>
</dbReference>
<dbReference type="OrthoDB" id="648213at2"/>
<dbReference type="Pfam" id="PF08808">
    <property type="entry name" value="RES"/>
    <property type="match status" value="1"/>
</dbReference>
<reference evidence="2 3" key="1">
    <citation type="journal article" date="2011" name="J. Microbiol.">
        <title>Bacillus kyonggiensis sp. nov., isolated from soil of a lettuce field.</title>
        <authorList>
            <person name="Dong K."/>
            <person name="Lee S."/>
        </authorList>
    </citation>
    <scope>NUCLEOTIDE SEQUENCE [LARGE SCALE GENOMIC DNA]</scope>
    <source>
        <strain evidence="2 3">NB22</strain>
    </source>
</reference>
<dbReference type="InterPro" id="IPR014914">
    <property type="entry name" value="RES_dom"/>
</dbReference>
<proteinExistence type="predicted"/>
<evidence type="ECO:0000259" key="1">
    <source>
        <dbReference type="SMART" id="SM00953"/>
    </source>
</evidence>
<evidence type="ECO:0000313" key="2">
    <source>
        <dbReference type="EMBL" id="TKC14356.1"/>
    </source>
</evidence>
<gene>
    <name evidence="2" type="ORF">FA727_21585</name>
</gene>
<sequence>MKKCCSNCFEDSIIKFLFEDLGEVNNCDYCGSRELKCIEVNHDEFKTIFSFFNEIYSVNPVRHSAKILDLLLIEWSIFSKESPKVLDLAQDIIKNTPGLDVDAYYTLQPKYEKFRQMFWDFSFEISYKRRFNLEMQDELKAIMEQLISNRSTLINRDAVFYRARIGGETDKYNNVIAPFKNIENLGMPPHKIASIGRANPRGIPYLYLADKYDTAVAEVRPWVGAKVSVGKFKINDPIRVVDLNSSIFHSFFDSIINFETRIGMNELGKWLSYELSKPIDPNESDLEYLPTQYLSEFIRNNAFAGIRYKSSMSTGNNMVLFNQYNIDFVESFLFNIEGIDYNMNPVSIL</sequence>
<dbReference type="SMART" id="SM00953">
    <property type="entry name" value="RES"/>
    <property type="match status" value="1"/>
</dbReference>
<protein>
    <submittedName>
        <fullName evidence="2">RES domain-containing protein</fullName>
    </submittedName>
</protein>
<dbReference type="AlphaFoldDB" id="A0A4V5P0I7"/>
<evidence type="ECO:0000313" key="3">
    <source>
        <dbReference type="Proteomes" id="UP000307756"/>
    </source>
</evidence>